<organism evidence="3 4">
    <name type="scientific">Solimonas terrae</name>
    <dbReference type="NCBI Taxonomy" id="1396819"/>
    <lineage>
        <taxon>Bacteria</taxon>
        <taxon>Pseudomonadati</taxon>
        <taxon>Pseudomonadota</taxon>
        <taxon>Gammaproteobacteria</taxon>
        <taxon>Nevskiales</taxon>
        <taxon>Nevskiaceae</taxon>
        <taxon>Solimonas</taxon>
    </lineage>
</organism>
<proteinExistence type="predicted"/>
<name>A0A6M2BXQ4_9GAMM</name>
<feature type="domain" description="Glycosyl transferase family 1" evidence="1">
    <location>
        <begin position="189"/>
        <end position="364"/>
    </location>
</feature>
<evidence type="ECO:0000313" key="4">
    <source>
        <dbReference type="Proteomes" id="UP000472676"/>
    </source>
</evidence>
<feature type="domain" description="Glycosyltransferase subfamily 4-like N-terminal" evidence="2">
    <location>
        <begin position="18"/>
        <end position="169"/>
    </location>
</feature>
<dbReference type="AlphaFoldDB" id="A0A6M2BXQ4"/>
<dbReference type="GO" id="GO:0016758">
    <property type="term" value="F:hexosyltransferase activity"/>
    <property type="evidence" value="ECO:0007669"/>
    <property type="project" value="TreeGrafter"/>
</dbReference>
<evidence type="ECO:0000259" key="2">
    <source>
        <dbReference type="Pfam" id="PF13439"/>
    </source>
</evidence>
<dbReference type="PANTHER" id="PTHR45947:SF3">
    <property type="entry name" value="SULFOQUINOVOSYL TRANSFERASE SQD2"/>
    <property type="match status" value="1"/>
</dbReference>
<dbReference type="Pfam" id="PF13439">
    <property type="entry name" value="Glyco_transf_4"/>
    <property type="match status" value="1"/>
</dbReference>
<accession>A0A6M2BXQ4</accession>
<dbReference type="InterPro" id="IPR050194">
    <property type="entry name" value="Glycosyltransferase_grp1"/>
</dbReference>
<dbReference type="EMBL" id="JAAMOW010000012">
    <property type="protein sequence ID" value="NGY06961.1"/>
    <property type="molecule type" value="Genomic_DNA"/>
</dbReference>
<evidence type="ECO:0000313" key="3">
    <source>
        <dbReference type="EMBL" id="NGY06961.1"/>
    </source>
</evidence>
<sequence length="382" mass="41513">MARRKRVLIVARNLPPYWGGMERLNWHIAEELSREAEVRIVGPSGSAACAPAAVAVSEIPLKPLPWFLLKSMWRALQLAQKWQPDIVLAGSGLTAPLCWIAARVCGASSVVYVHGLDVAVSHPIYRAIWFPTLRRMDRVVANSRATAALAAELGIRAARISIIHPGSDISSRSPDVAAAGIFRSRSDIRDRPLLLSVGRLTRRKGLREFVSDVLPKIVARRPEVLLVIVGDAPTHSLHAEVQTRQSIQDAADAAGVGANILFLGVITDQQRLDEVYRSADLHVFPVREIPGDPEGFGMVALEAAARGVPTVAYSTGGIPDAVADGVSGVLVQPGDHERFAAEVVRLMADPAADEFRRTTYQFARQFGWGEFGAKLRATILER</sequence>
<keyword evidence="4" id="KW-1185">Reference proteome</keyword>
<dbReference type="InterPro" id="IPR001296">
    <property type="entry name" value="Glyco_trans_1"/>
</dbReference>
<dbReference type="Pfam" id="PF00534">
    <property type="entry name" value="Glycos_transf_1"/>
    <property type="match status" value="1"/>
</dbReference>
<dbReference type="Proteomes" id="UP000472676">
    <property type="component" value="Unassembled WGS sequence"/>
</dbReference>
<protein>
    <submittedName>
        <fullName evidence="3">Glycosyltransferase family 4 protein</fullName>
    </submittedName>
</protein>
<reference evidence="3 4" key="1">
    <citation type="journal article" date="2014" name="Int. J. Syst. Evol. Microbiol.">
        <title>Solimonas terrae sp. nov., isolated from soil.</title>
        <authorList>
            <person name="Kim S.J."/>
            <person name="Moon J.Y."/>
            <person name="Weon H.Y."/>
            <person name="Ahn J.H."/>
            <person name="Chen W.M."/>
            <person name="Kwon S.W."/>
        </authorList>
    </citation>
    <scope>NUCLEOTIDE SEQUENCE [LARGE SCALE GENOMIC DNA]</scope>
    <source>
        <strain evidence="3 4">KIS83-12</strain>
    </source>
</reference>
<dbReference type="RefSeq" id="WP_166261512.1">
    <property type="nucleotide sequence ID" value="NZ_JAAMOW010000012.1"/>
</dbReference>
<dbReference type="PANTHER" id="PTHR45947">
    <property type="entry name" value="SULFOQUINOVOSYL TRANSFERASE SQD2"/>
    <property type="match status" value="1"/>
</dbReference>
<gene>
    <name evidence="3" type="ORF">G7Y85_19475</name>
</gene>
<keyword evidence="3" id="KW-0808">Transferase</keyword>
<evidence type="ECO:0000259" key="1">
    <source>
        <dbReference type="Pfam" id="PF00534"/>
    </source>
</evidence>
<comment type="caution">
    <text evidence="3">The sequence shown here is derived from an EMBL/GenBank/DDBJ whole genome shotgun (WGS) entry which is preliminary data.</text>
</comment>
<dbReference type="InterPro" id="IPR028098">
    <property type="entry name" value="Glyco_trans_4-like_N"/>
</dbReference>
<dbReference type="CDD" id="cd03801">
    <property type="entry name" value="GT4_PimA-like"/>
    <property type="match status" value="1"/>
</dbReference>
<dbReference type="SUPFAM" id="SSF53756">
    <property type="entry name" value="UDP-Glycosyltransferase/glycogen phosphorylase"/>
    <property type="match status" value="1"/>
</dbReference>
<dbReference type="Gene3D" id="3.40.50.2000">
    <property type="entry name" value="Glycogen Phosphorylase B"/>
    <property type="match status" value="2"/>
</dbReference>